<dbReference type="AlphaFoldDB" id="A0A3B1ATY3"/>
<reference evidence="2" key="1">
    <citation type="submission" date="2018-06" db="EMBL/GenBank/DDBJ databases">
        <authorList>
            <person name="Zhirakovskaya E."/>
        </authorList>
    </citation>
    <scope>NUCLEOTIDE SEQUENCE</scope>
</reference>
<proteinExistence type="inferred from homology"/>
<dbReference type="SUPFAM" id="SSF81301">
    <property type="entry name" value="Nucleotidyltransferase"/>
    <property type="match status" value="1"/>
</dbReference>
<dbReference type="Pfam" id="PF02410">
    <property type="entry name" value="RsfS"/>
    <property type="match status" value="1"/>
</dbReference>
<dbReference type="NCBIfam" id="TIGR00090">
    <property type="entry name" value="rsfS_iojap_ybeB"/>
    <property type="match status" value="1"/>
</dbReference>
<dbReference type="GO" id="GO:0043023">
    <property type="term" value="F:ribosomal large subunit binding"/>
    <property type="evidence" value="ECO:0007669"/>
    <property type="project" value="TreeGrafter"/>
</dbReference>
<sequence length="116" mass="12632">MLELEELTKLVIESIEDVKGIDLCVLDVKGKTSVTDVMVIVSGKTSRQVRAIANSVIMDAKKAGNPPLGAEGEEYGDWALIDLGDIIVHVMQPSVRDFYNLEKLWGEDSPVSADDS</sequence>
<evidence type="ECO:0000256" key="1">
    <source>
        <dbReference type="ARBA" id="ARBA00010574"/>
    </source>
</evidence>
<comment type="similarity">
    <text evidence="1">Belongs to the Iojap/RsfS family.</text>
</comment>
<gene>
    <name evidence="2" type="ORF">MNBD_GAMMA25-2079</name>
</gene>
<evidence type="ECO:0000313" key="2">
    <source>
        <dbReference type="EMBL" id="VAX09456.1"/>
    </source>
</evidence>
<accession>A0A3B1ATY3</accession>
<organism evidence="2">
    <name type="scientific">hydrothermal vent metagenome</name>
    <dbReference type="NCBI Taxonomy" id="652676"/>
    <lineage>
        <taxon>unclassified sequences</taxon>
        <taxon>metagenomes</taxon>
        <taxon>ecological metagenomes</taxon>
    </lineage>
</organism>
<dbReference type="InterPro" id="IPR043519">
    <property type="entry name" value="NT_sf"/>
</dbReference>
<dbReference type="GO" id="GO:0090071">
    <property type="term" value="P:negative regulation of ribosome biogenesis"/>
    <property type="evidence" value="ECO:0007669"/>
    <property type="project" value="TreeGrafter"/>
</dbReference>
<dbReference type="Gene3D" id="3.30.460.10">
    <property type="entry name" value="Beta Polymerase, domain 2"/>
    <property type="match status" value="1"/>
</dbReference>
<dbReference type="HAMAP" id="MF_01477">
    <property type="entry name" value="Iojap_RsfS"/>
    <property type="match status" value="1"/>
</dbReference>
<dbReference type="InterPro" id="IPR004394">
    <property type="entry name" value="Iojap/RsfS/C7orf30"/>
</dbReference>
<protein>
    <submittedName>
        <fullName evidence="2">Ribosomal silencing factor RsfA</fullName>
    </submittedName>
</protein>
<name>A0A3B1ATY3_9ZZZZ</name>
<dbReference type="PANTHER" id="PTHR21043">
    <property type="entry name" value="IOJAP SUPERFAMILY ORTHOLOG"/>
    <property type="match status" value="1"/>
</dbReference>
<dbReference type="GO" id="GO:0017148">
    <property type="term" value="P:negative regulation of translation"/>
    <property type="evidence" value="ECO:0007669"/>
    <property type="project" value="TreeGrafter"/>
</dbReference>
<dbReference type="EMBL" id="UOFY01000037">
    <property type="protein sequence ID" value="VAX09456.1"/>
    <property type="molecule type" value="Genomic_DNA"/>
</dbReference>
<dbReference type="PANTHER" id="PTHR21043:SF0">
    <property type="entry name" value="MITOCHONDRIAL ASSEMBLY OF RIBOSOMAL LARGE SUBUNIT PROTEIN 1"/>
    <property type="match status" value="1"/>
</dbReference>